<dbReference type="EMBL" id="FO082271">
    <property type="protein sequence ID" value="CCO17962.1"/>
    <property type="molecule type" value="Genomic_DNA"/>
</dbReference>
<evidence type="ECO:0000256" key="2">
    <source>
        <dbReference type="ARBA" id="ARBA00023004"/>
    </source>
</evidence>
<evidence type="ECO:0000256" key="1">
    <source>
        <dbReference type="ARBA" id="ARBA00022723"/>
    </source>
</evidence>
<dbReference type="AlphaFoldDB" id="K8EIH3"/>
<organism evidence="4 5">
    <name type="scientific">Bathycoccus prasinos</name>
    <dbReference type="NCBI Taxonomy" id="41875"/>
    <lineage>
        <taxon>Eukaryota</taxon>
        <taxon>Viridiplantae</taxon>
        <taxon>Chlorophyta</taxon>
        <taxon>Mamiellophyceae</taxon>
        <taxon>Mamiellales</taxon>
        <taxon>Bathycoccaceae</taxon>
        <taxon>Bathycoccus</taxon>
    </lineage>
</organism>
<dbReference type="GO" id="GO:0005783">
    <property type="term" value="C:endoplasmic reticulum"/>
    <property type="evidence" value="ECO:0007669"/>
    <property type="project" value="TreeGrafter"/>
</dbReference>
<dbReference type="PANTHER" id="PTHR10869:SF246">
    <property type="entry name" value="TRANSMEMBRANE PROLYL 4-HYDROXYLASE"/>
    <property type="match status" value="1"/>
</dbReference>
<dbReference type="GeneID" id="19014441"/>
<keyword evidence="1" id="KW-0479">Metal-binding</keyword>
<evidence type="ECO:0000313" key="4">
    <source>
        <dbReference type="EMBL" id="CCO17962.1"/>
    </source>
</evidence>
<feature type="region of interest" description="Disordered" evidence="3">
    <location>
        <begin position="215"/>
        <end position="240"/>
    </location>
</feature>
<dbReference type="eggNOG" id="KOG1591">
    <property type="taxonomic scope" value="Eukaryota"/>
</dbReference>
<keyword evidence="2" id="KW-0408">Iron</keyword>
<sequence>MTTTTQKGFFFLRRSLFVVLVLFSFSSSLSSSFYVVVFAFEDEVEEKTTTKTSLSSFKLSSSSEVSSSLDGIPVSNTISVDPTRVSQISWQPNAVKYEKFLSNSECDYLIEKTFSLSSSSSSSSVNLVVEREGDSVVKDIERRLAEWTHTPSSHGEKLRVYKHDLRTRETSLRPLYSKVYAPFEREKNVGRINDMHLGTVVLVLKDESRKEGEEEFSSNGVIMFPNGNSGHRGGDSGKEYEQGRRTATTCEDMDASLFLKAKRGDAILWLHTTRDQKDDGNATGVGECVYAGGKVGEKWTAVKYLHLVTTQK</sequence>
<name>K8EIH3_9CHLO</name>
<dbReference type="Gene3D" id="2.60.120.620">
    <property type="entry name" value="q2cbj1_9rhob like domain"/>
    <property type="match status" value="1"/>
</dbReference>
<dbReference type="Proteomes" id="UP000198341">
    <property type="component" value="Chromosome 8"/>
</dbReference>
<reference evidence="4 5" key="1">
    <citation type="submission" date="2011-10" db="EMBL/GenBank/DDBJ databases">
        <authorList>
            <person name="Genoscope - CEA"/>
        </authorList>
    </citation>
    <scope>NUCLEOTIDE SEQUENCE [LARGE SCALE GENOMIC DNA]</scope>
    <source>
        <strain evidence="4 5">RCC 1105</strain>
    </source>
</reference>
<dbReference type="KEGG" id="bpg:Bathy08g04620"/>
<evidence type="ECO:0000313" key="5">
    <source>
        <dbReference type="Proteomes" id="UP000198341"/>
    </source>
</evidence>
<proteinExistence type="predicted"/>
<dbReference type="GO" id="GO:0004656">
    <property type="term" value="F:procollagen-proline 4-dioxygenase activity"/>
    <property type="evidence" value="ECO:0007669"/>
    <property type="project" value="TreeGrafter"/>
</dbReference>
<gene>
    <name evidence="4" type="ORF">Bathy08g04620</name>
</gene>
<dbReference type="RefSeq" id="XP_007511841.1">
    <property type="nucleotide sequence ID" value="XM_007511779.1"/>
</dbReference>
<keyword evidence="5" id="KW-1185">Reference proteome</keyword>
<accession>K8EIH3</accession>
<protein>
    <recommendedName>
        <fullName evidence="6">Prolyl 4-hydroxylase alpha subunit domain-containing protein</fullName>
    </recommendedName>
</protein>
<dbReference type="PANTHER" id="PTHR10869">
    <property type="entry name" value="PROLYL 4-HYDROXYLASE ALPHA SUBUNIT"/>
    <property type="match status" value="1"/>
</dbReference>
<evidence type="ECO:0008006" key="6">
    <source>
        <dbReference type="Google" id="ProtNLM"/>
    </source>
</evidence>
<evidence type="ECO:0000256" key="3">
    <source>
        <dbReference type="SAM" id="MobiDB-lite"/>
    </source>
</evidence>
<dbReference type="InterPro" id="IPR045054">
    <property type="entry name" value="P4HA-like"/>
</dbReference>
<dbReference type="GO" id="GO:0046872">
    <property type="term" value="F:metal ion binding"/>
    <property type="evidence" value="ECO:0007669"/>
    <property type="project" value="UniProtKB-KW"/>
</dbReference>
<dbReference type="STRING" id="41875.K8EIH3"/>